<dbReference type="GO" id="GO:0016616">
    <property type="term" value="F:oxidoreductase activity, acting on the CH-OH group of donors, NAD or NADP as acceptor"/>
    <property type="evidence" value="ECO:0007669"/>
    <property type="project" value="TreeGrafter"/>
</dbReference>
<accession>A0A1M7CJ86</accession>
<evidence type="ECO:0000313" key="7">
    <source>
        <dbReference type="Proteomes" id="UP000321726"/>
    </source>
</evidence>
<evidence type="ECO:0000313" key="4">
    <source>
        <dbReference type="EMBL" id="GEN25048.1"/>
    </source>
</evidence>
<protein>
    <submittedName>
        <fullName evidence="5">Dihydroflavonol-4-reductase</fullName>
    </submittedName>
</protein>
<proteinExistence type="inferred from homology"/>
<dbReference type="Pfam" id="PF01370">
    <property type="entry name" value="Epimerase"/>
    <property type="match status" value="1"/>
</dbReference>
<dbReference type="FunFam" id="3.40.50.720:FF:000336">
    <property type="entry name" value="Aldehyde reductase"/>
    <property type="match status" value="1"/>
</dbReference>
<organism evidence="5 6">
    <name type="scientific">Halomonas cupida</name>
    <dbReference type="NCBI Taxonomy" id="44933"/>
    <lineage>
        <taxon>Bacteria</taxon>
        <taxon>Pseudomonadati</taxon>
        <taxon>Pseudomonadota</taxon>
        <taxon>Gammaproteobacteria</taxon>
        <taxon>Oceanospirillales</taxon>
        <taxon>Halomonadaceae</taxon>
        <taxon>Halomonas</taxon>
    </lineage>
</organism>
<reference evidence="5 6" key="1">
    <citation type="submission" date="2016-11" db="EMBL/GenBank/DDBJ databases">
        <authorList>
            <person name="Jaros S."/>
            <person name="Januszkiewicz K."/>
            <person name="Wedrychowicz H."/>
        </authorList>
    </citation>
    <scope>NUCLEOTIDE SEQUENCE [LARGE SCALE GENOMIC DNA]</scope>
    <source>
        <strain evidence="5 6">DSM 4740</strain>
    </source>
</reference>
<sequence>MAMTDSRDSNGPVLVTGATGYVAGWIVKELLDAGHSVHAAVRDPDNEEKVGHLRDIAANSPGHLVLFQTDLLNPDCWAEAMAGCSVVIHTASPFITEVDDPQRELIEPALMGTRNVLEQATRTPEVQRVVLTSSCAAIYTDAIECRDASGGRLNEDIWNTTASLDYQPYSWSKVVAEREAWQIAGQQSQWQLAVINPSLVIGPSLNANPTSESFRIVRQLADGTSRFGAPRFSIGVVDVRDLALAHVAAACLPGGGGRYIVSGHDTDLYEMGRVLRERFGRTYPLPPRVLPRWLAMLFVPMMTGVSRRFVARNVGHPWRADNTRSRRDLGLHYRPMQESMEDMFVQMIERNLV</sequence>
<feature type="domain" description="NAD-dependent epimerase/dehydratase" evidence="3">
    <location>
        <begin position="13"/>
        <end position="250"/>
    </location>
</feature>
<dbReference type="RefSeq" id="WP_200802140.1">
    <property type="nucleotide sequence ID" value="NZ_BJXU01000122.1"/>
</dbReference>
<comment type="similarity">
    <text evidence="2">Belongs to the NAD(P)-dependent epimerase/dehydratase family. Dihydroflavonol-4-reductase subfamily.</text>
</comment>
<dbReference type="InterPro" id="IPR050425">
    <property type="entry name" value="NAD(P)_dehydrat-like"/>
</dbReference>
<evidence type="ECO:0000313" key="6">
    <source>
        <dbReference type="Proteomes" id="UP000184123"/>
    </source>
</evidence>
<dbReference type="STRING" id="44933.SAMN05660971_01116"/>
<dbReference type="Gene3D" id="3.40.50.720">
    <property type="entry name" value="NAD(P)-binding Rossmann-like Domain"/>
    <property type="match status" value="1"/>
</dbReference>
<dbReference type="EMBL" id="FRCA01000002">
    <property type="protein sequence ID" value="SHL67328.1"/>
    <property type="molecule type" value="Genomic_DNA"/>
</dbReference>
<evidence type="ECO:0000259" key="3">
    <source>
        <dbReference type="Pfam" id="PF01370"/>
    </source>
</evidence>
<dbReference type="PANTHER" id="PTHR10366:SF564">
    <property type="entry name" value="STEROL-4-ALPHA-CARBOXYLATE 3-DEHYDROGENASE, DECARBOXYLATING"/>
    <property type="match status" value="1"/>
</dbReference>
<dbReference type="InterPro" id="IPR001509">
    <property type="entry name" value="Epimerase_deHydtase"/>
</dbReference>
<dbReference type="PANTHER" id="PTHR10366">
    <property type="entry name" value="NAD DEPENDENT EPIMERASE/DEHYDRATASE"/>
    <property type="match status" value="1"/>
</dbReference>
<dbReference type="SUPFAM" id="SSF51735">
    <property type="entry name" value="NAD(P)-binding Rossmann-fold domains"/>
    <property type="match status" value="1"/>
</dbReference>
<name>A0A1M7CJ86_9GAMM</name>
<dbReference type="EMBL" id="BJXU01000122">
    <property type="protein sequence ID" value="GEN25048.1"/>
    <property type="molecule type" value="Genomic_DNA"/>
</dbReference>
<keyword evidence="7" id="KW-1185">Reference proteome</keyword>
<dbReference type="Proteomes" id="UP000184123">
    <property type="component" value="Unassembled WGS sequence"/>
</dbReference>
<evidence type="ECO:0000256" key="2">
    <source>
        <dbReference type="ARBA" id="ARBA00023445"/>
    </source>
</evidence>
<evidence type="ECO:0000256" key="1">
    <source>
        <dbReference type="ARBA" id="ARBA00023002"/>
    </source>
</evidence>
<evidence type="ECO:0000313" key="5">
    <source>
        <dbReference type="EMBL" id="SHL67328.1"/>
    </source>
</evidence>
<gene>
    <name evidence="4" type="ORF">HCU01_29970</name>
    <name evidence="5" type="ORF">SAMN05660971_01116</name>
</gene>
<dbReference type="InterPro" id="IPR036291">
    <property type="entry name" value="NAD(P)-bd_dom_sf"/>
</dbReference>
<reference evidence="4 7" key="2">
    <citation type="submission" date="2019-07" db="EMBL/GenBank/DDBJ databases">
        <title>Whole genome shotgun sequence of Halomonas cupida NBRC 102219.</title>
        <authorList>
            <person name="Hosoyama A."/>
            <person name="Uohara A."/>
            <person name="Ohji S."/>
            <person name="Ichikawa N."/>
        </authorList>
    </citation>
    <scope>NUCLEOTIDE SEQUENCE [LARGE SCALE GENOMIC DNA]</scope>
    <source>
        <strain evidence="4 7">NBRC 102219</strain>
    </source>
</reference>
<dbReference type="Proteomes" id="UP000321726">
    <property type="component" value="Unassembled WGS sequence"/>
</dbReference>
<dbReference type="AlphaFoldDB" id="A0A1M7CJ86"/>
<keyword evidence="1" id="KW-0560">Oxidoreductase</keyword>